<dbReference type="GO" id="GO:0005739">
    <property type="term" value="C:mitochondrion"/>
    <property type="evidence" value="ECO:0007669"/>
    <property type="project" value="TreeGrafter"/>
</dbReference>
<name>A0A2S4UZD5_9BASI</name>
<dbReference type="InterPro" id="IPR016040">
    <property type="entry name" value="NAD(P)-bd_dom"/>
</dbReference>
<comment type="caution">
    <text evidence="2">The sequence shown here is derived from an EMBL/GenBank/DDBJ whole genome shotgun (WGS) entry which is preliminary data.</text>
</comment>
<dbReference type="Proteomes" id="UP000239156">
    <property type="component" value="Unassembled WGS sequence"/>
</dbReference>
<accession>A0A2S4UZD5</accession>
<dbReference type="VEuPathDB" id="FungiDB:PSTT_11650"/>
<evidence type="ECO:0000313" key="3">
    <source>
        <dbReference type="Proteomes" id="UP000239156"/>
    </source>
</evidence>
<protein>
    <recommendedName>
        <fullName evidence="1">NAD(P)-binding domain-containing protein</fullName>
    </recommendedName>
</protein>
<proteinExistence type="predicted"/>
<reference evidence="2" key="1">
    <citation type="submission" date="2017-12" db="EMBL/GenBank/DDBJ databases">
        <title>Gene loss provides genomic basis for host adaptation in cereal stripe rust fungi.</title>
        <authorList>
            <person name="Xia C."/>
        </authorList>
    </citation>
    <scope>NUCLEOTIDE SEQUENCE [LARGE SCALE GENOMIC DNA]</scope>
    <source>
        <strain evidence="2">93-210</strain>
    </source>
</reference>
<gene>
    <name evidence="2" type="ORF">PSTT_11650</name>
</gene>
<sequence>YVKWKVQGADCLIYSKMHSGRITPSLLGHLKHQVRRQPLVISEAKRCRHDLIKQSSTGKVIQSSGPPGRHSNTGLVATVFGATGFLGRYLVSKLAKQGTQVIVPYRDEDSKRHLRVMGDLGQIVPLEFDLENEGFINECVRHSHVVYNLLGREHETKNYTYDRLLVDGASKISRIAKENGVGRLIHVSHLNASLDSPSKLYKAKAAGESAVKEIFPDATIVRPSIMFGQEDRFLNKMVTKPFTFQVNKLETLVRPVSVLDVAEAMQLMSTAESTIGKTFELAGPRTYSHEELFEVLEVLTHKSLTPSIISLPLPVFKFLMKIVDKAVWWPTLSEDEIVRRCIDDKLELSEGCYGFDYFGIEPDAVENLAITYLRYYRTASLFDAPIERGGLKVKPRNYHVVQ</sequence>
<evidence type="ECO:0000259" key="1">
    <source>
        <dbReference type="Pfam" id="PF13460"/>
    </source>
</evidence>
<organism evidence="2 3">
    <name type="scientific">Puccinia striiformis</name>
    <dbReference type="NCBI Taxonomy" id="27350"/>
    <lineage>
        <taxon>Eukaryota</taxon>
        <taxon>Fungi</taxon>
        <taxon>Dikarya</taxon>
        <taxon>Basidiomycota</taxon>
        <taxon>Pucciniomycotina</taxon>
        <taxon>Pucciniomycetes</taxon>
        <taxon>Pucciniales</taxon>
        <taxon>Pucciniaceae</taxon>
        <taxon>Puccinia</taxon>
    </lineage>
</organism>
<dbReference type="InterPro" id="IPR036291">
    <property type="entry name" value="NAD(P)-bd_dom_sf"/>
</dbReference>
<dbReference type="EMBL" id="PKSL01000139">
    <property type="protein sequence ID" value="POW02611.1"/>
    <property type="molecule type" value="Genomic_DNA"/>
</dbReference>
<dbReference type="VEuPathDB" id="FungiDB:PSHT_04807"/>
<dbReference type="SUPFAM" id="SSF51735">
    <property type="entry name" value="NAD(P)-binding Rossmann-fold domains"/>
    <property type="match status" value="1"/>
</dbReference>
<dbReference type="AlphaFoldDB" id="A0A2S4UZD5"/>
<dbReference type="Pfam" id="PF13460">
    <property type="entry name" value="NAD_binding_10"/>
    <property type="match status" value="1"/>
</dbReference>
<dbReference type="InterPro" id="IPR051207">
    <property type="entry name" value="ComplexI_NDUFA9_subunit"/>
</dbReference>
<feature type="domain" description="NAD(P)-binding" evidence="1">
    <location>
        <begin position="81"/>
        <end position="227"/>
    </location>
</feature>
<dbReference type="CDD" id="cd05271">
    <property type="entry name" value="NDUFA9_like_SDR_a"/>
    <property type="match status" value="1"/>
</dbReference>
<evidence type="ECO:0000313" key="2">
    <source>
        <dbReference type="EMBL" id="POW02611.1"/>
    </source>
</evidence>
<dbReference type="PANTHER" id="PTHR12126">
    <property type="entry name" value="NADH-UBIQUINONE OXIDOREDUCTASE 39 KDA SUBUNIT-RELATED"/>
    <property type="match status" value="1"/>
</dbReference>
<dbReference type="Gene3D" id="3.40.50.720">
    <property type="entry name" value="NAD(P)-binding Rossmann-like Domain"/>
    <property type="match status" value="1"/>
</dbReference>
<dbReference type="PANTHER" id="PTHR12126:SF11">
    <property type="entry name" value="NADH DEHYDROGENASE [UBIQUINONE] 1 ALPHA SUBCOMPLEX SUBUNIT 9, MITOCHONDRIAL"/>
    <property type="match status" value="1"/>
</dbReference>
<feature type="non-terminal residue" evidence="2">
    <location>
        <position position="1"/>
    </location>
</feature>
<dbReference type="GO" id="GO:0044877">
    <property type="term" value="F:protein-containing complex binding"/>
    <property type="evidence" value="ECO:0007669"/>
    <property type="project" value="TreeGrafter"/>
</dbReference>
<keyword evidence="3" id="KW-1185">Reference proteome</keyword>